<evidence type="ECO:0000256" key="12">
    <source>
        <dbReference type="RuleBase" id="RU004171"/>
    </source>
</evidence>
<accession>A0ABS7WT36</accession>
<keyword evidence="8 11" id="KW-0521">NADP</keyword>
<dbReference type="Proteomes" id="UP000786183">
    <property type="component" value="Unassembled WGS sequence"/>
</dbReference>
<dbReference type="PANTHER" id="PTHR43331:SF1">
    <property type="entry name" value="HOMOSERINE DEHYDROGENASE"/>
    <property type="match status" value="1"/>
</dbReference>
<dbReference type="Gene3D" id="3.30.360.10">
    <property type="entry name" value="Dihydrodipicolinate Reductase, domain 2"/>
    <property type="match status" value="1"/>
</dbReference>
<dbReference type="InterPro" id="IPR005106">
    <property type="entry name" value="Asp/hSer_DH_NAD-bd"/>
</dbReference>
<feature type="domain" description="ACT" evidence="13">
    <location>
        <begin position="337"/>
        <end position="414"/>
    </location>
</feature>
<dbReference type="PIRSF" id="PIRSF000098">
    <property type="entry name" value="Homoser_dehydrog"/>
    <property type="match status" value="1"/>
</dbReference>
<dbReference type="NCBIfam" id="NF004976">
    <property type="entry name" value="PRK06349.1"/>
    <property type="match status" value="1"/>
</dbReference>
<dbReference type="CDD" id="cd04881">
    <property type="entry name" value="ACT_HSDH-Hom"/>
    <property type="match status" value="1"/>
</dbReference>
<evidence type="ECO:0000256" key="8">
    <source>
        <dbReference type="ARBA" id="ARBA00022857"/>
    </source>
</evidence>
<dbReference type="Pfam" id="PF01842">
    <property type="entry name" value="ACT"/>
    <property type="match status" value="1"/>
</dbReference>
<dbReference type="InterPro" id="IPR036291">
    <property type="entry name" value="NAD(P)-bd_dom_sf"/>
</dbReference>
<keyword evidence="10 11" id="KW-0486">Methionine biosynthesis</keyword>
<dbReference type="InterPro" id="IPR019811">
    <property type="entry name" value="HDH_CS"/>
</dbReference>
<organism evidence="14 15">
    <name type="scientific">Campylobacter canadensis</name>
    <dbReference type="NCBI Taxonomy" id="449520"/>
    <lineage>
        <taxon>Bacteria</taxon>
        <taxon>Pseudomonadati</taxon>
        <taxon>Campylobacterota</taxon>
        <taxon>Epsilonproteobacteria</taxon>
        <taxon>Campylobacterales</taxon>
        <taxon>Campylobacteraceae</taxon>
        <taxon>Campylobacter</taxon>
    </lineage>
</organism>
<dbReference type="Pfam" id="PF03447">
    <property type="entry name" value="NAD_binding_3"/>
    <property type="match status" value="1"/>
</dbReference>
<evidence type="ECO:0000313" key="14">
    <source>
        <dbReference type="EMBL" id="MBZ7987447.1"/>
    </source>
</evidence>
<evidence type="ECO:0000256" key="10">
    <source>
        <dbReference type="ARBA" id="ARBA00023167"/>
    </source>
</evidence>
<keyword evidence="9 11" id="KW-0560">Oxidoreductase</keyword>
<proteinExistence type="inferred from homology"/>
<dbReference type="RefSeq" id="WP_172234109.1">
    <property type="nucleotide sequence ID" value="NZ_CP035946.1"/>
</dbReference>
<evidence type="ECO:0000256" key="5">
    <source>
        <dbReference type="ARBA" id="ARBA00013376"/>
    </source>
</evidence>
<evidence type="ECO:0000313" key="15">
    <source>
        <dbReference type="Proteomes" id="UP000786183"/>
    </source>
</evidence>
<evidence type="ECO:0000256" key="4">
    <source>
        <dbReference type="ARBA" id="ARBA00013213"/>
    </source>
</evidence>
<comment type="caution">
    <text evidence="14">The sequence shown here is derived from an EMBL/GenBank/DDBJ whole genome shotgun (WGS) entry which is preliminary data.</text>
</comment>
<evidence type="ECO:0000259" key="13">
    <source>
        <dbReference type="PROSITE" id="PS51671"/>
    </source>
</evidence>
<dbReference type="PROSITE" id="PS51671">
    <property type="entry name" value="ACT"/>
    <property type="match status" value="1"/>
</dbReference>
<comment type="catalytic activity">
    <reaction evidence="11">
        <text>L-homoserine + NADP(+) = L-aspartate 4-semialdehyde + NADPH + H(+)</text>
        <dbReference type="Rhea" id="RHEA:15761"/>
        <dbReference type="ChEBI" id="CHEBI:15378"/>
        <dbReference type="ChEBI" id="CHEBI:57476"/>
        <dbReference type="ChEBI" id="CHEBI:57783"/>
        <dbReference type="ChEBI" id="CHEBI:58349"/>
        <dbReference type="ChEBI" id="CHEBI:537519"/>
        <dbReference type="EC" id="1.1.1.3"/>
    </reaction>
</comment>
<dbReference type="InterPro" id="IPR001342">
    <property type="entry name" value="HDH_cat"/>
</dbReference>
<comment type="pathway">
    <text evidence="1 11">Amino-acid biosynthesis; L-threonine biosynthesis; L-threonine from L-aspartate: step 3/5.</text>
</comment>
<keyword evidence="15" id="KW-1185">Reference proteome</keyword>
<keyword evidence="7 11" id="KW-0791">Threonine biosynthesis</keyword>
<dbReference type="PANTHER" id="PTHR43331">
    <property type="entry name" value="HOMOSERINE DEHYDROGENASE"/>
    <property type="match status" value="1"/>
</dbReference>
<dbReference type="InterPro" id="IPR002912">
    <property type="entry name" value="ACT_dom"/>
</dbReference>
<dbReference type="SUPFAM" id="SSF55021">
    <property type="entry name" value="ACT-like"/>
    <property type="match status" value="1"/>
</dbReference>
<comment type="pathway">
    <text evidence="2 11">Amino-acid biosynthesis; L-methionine biosynthesis via de novo pathway; L-homoserine from L-aspartate: step 3/3.</text>
</comment>
<evidence type="ECO:0000256" key="1">
    <source>
        <dbReference type="ARBA" id="ARBA00005056"/>
    </source>
</evidence>
<evidence type="ECO:0000256" key="11">
    <source>
        <dbReference type="RuleBase" id="RU000579"/>
    </source>
</evidence>
<dbReference type="Pfam" id="PF00742">
    <property type="entry name" value="Homoserine_dh"/>
    <property type="match status" value="1"/>
</dbReference>
<dbReference type="SUPFAM" id="SSF51735">
    <property type="entry name" value="NAD(P)-binding Rossmann-fold domains"/>
    <property type="match status" value="1"/>
</dbReference>
<protein>
    <recommendedName>
        <fullName evidence="5 11">Homoserine dehydrogenase</fullName>
        <ecNumber evidence="4 11">1.1.1.3</ecNumber>
    </recommendedName>
</protein>
<dbReference type="EC" id="1.1.1.3" evidence="4 11"/>
<name>A0ABS7WT36_9BACT</name>
<dbReference type="SUPFAM" id="SSF55347">
    <property type="entry name" value="Glyceraldehyde-3-phosphate dehydrogenase-like, C-terminal domain"/>
    <property type="match status" value="1"/>
</dbReference>
<dbReference type="InterPro" id="IPR045865">
    <property type="entry name" value="ACT-like_dom_sf"/>
</dbReference>
<dbReference type="InterPro" id="IPR016204">
    <property type="entry name" value="HDH"/>
</dbReference>
<reference evidence="14 15" key="1">
    <citation type="submission" date="2020-07" db="EMBL/GenBank/DDBJ databases">
        <title>Transfer of Campylobacter canadensis to the novel genus Avispirillum gen. nov., that also includes two novel species recovered from migratory waterfowl: Avispirillum anseris sp. nov. and Avispirillum brantae sp. nov.</title>
        <authorList>
            <person name="Miller W.G."/>
            <person name="Chapman M.H."/>
            <person name="Yee E."/>
            <person name="Inglis G.D."/>
        </authorList>
    </citation>
    <scope>NUCLEOTIDE SEQUENCE [LARGE SCALE GENOMIC DNA]</scope>
    <source>
        <strain evidence="14 15">L283</strain>
    </source>
</reference>
<dbReference type="PROSITE" id="PS01042">
    <property type="entry name" value="HOMOSER_DHGENASE"/>
    <property type="match status" value="1"/>
</dbReference>
<dbReference type="Gene3D" id="3.30.70.260">
    <property type="match status" value="1"/>
</dbReference>
<evidence type="ECO:0000256" key="9">
    <source>
        <dbReference type="ARBA" id="ARBA00023002"/>
    </source>
</evidence>
<dbReference type="EMBL" id="JACGBB010000008">
    <property type="protein sequence ID" value="MBZ7987447.1"/>
    <property type="molecule type" value="Genomic_DNA"/>
</dbReference>
<evidence type="ECO:0000256" key="7">
    <source>
        <dbReference type="ARBA" id="ARBA00022697"/>
    </source>
</evidence>
<dbReference type="Gene3D" id="3.40.50.720">
    <property type="entry name" value="NAD(P)-binding Rossmann-like Domain"/>
    <property type="match status" value="1"/>
</dbReference>
<evidence type="ECO:0000256" key="2">
    <source>
        <dbReference type="ARBA" id="ARBA00005062"/>
    </source>
</evidence>
<sequence>MKIALLGYGVVARGVAQLIEENKELIKQRIGEYIEISYVLVKSFKSDCPYKQSTDINEIINSDCDVVCELIGGVDSAYEYIKKALDKNKHIVTANKALLSKHKASIENSLKDGQYFGYEASVAGGIPIIKIIKEGLSANRFLSLKAILNGTSNFILTKMQNDNLNYDDALKMAQELGYAEANPYLDVSGFDAAHKLNILASLAYGVDAKEENLLVQGIENIDKLDFYFAKEFDYCIKLLAIAKENNGFLELRVHPTFISKDNILASVNYSKNAILIDDNALGDSLYYGAGAGGKQTASAILSDLMQINIRKNRKMLGYETKSNMAILQKENIVTKYYLRMKVLDKIGVLKEIASFMSDENISIDSLMQRANSKDEKNIFIITHKASEIAINKLISKLEKCSFIKDKINLIRIEE</sequence>
<evidence type="ECO:0000256" key="3">
    <source>
        <dbReference type="ARBA" id="ARBA00006753"/>
    </source>
</evidence>
<comment type="similarity">
    <text evidence="3 12">Belongs to the homoserine dehydrogenase family.</text>
</comment>
<keyword evidence="6 11" id="KW-0028">Amino-acid biosynthesis</keyword>
<gene>
    <name evidence="14" type="ORF">AVCANL283_04945</name>
</gene>
<evidence type="ECO:0000256" key="6">
    <source>
        <dbReference type="ARBA" id="ARBA00022605"/>
    </source>
</evidence>